<protein>
    <recommendedName>
        <fullName evidence="4">ASCH domain-containing protein</fullName>
    </recommendedName>
</protein>
<evidence type="ECO:0000313" key="2">
    <source>
        <dbReference type="EMBL" id="GAA0624600.1"/>
    </source>
</evidence>
<evidence type="ECO:0000256" key="1">
    <source>
        <dbReference type="SAM" id="MobiDB-lite"/>
    </source>
</evidence>
<organism evidence="2 3">
    <name type="scientific">Sporichthya brevicatena</name>
    <dbReference type="NCBI Taxonomy" id="171442"/>
    <lineage>
        <taxon>Bacteria</taxon>
        <taxon>Bacillati</taxon>
        <taxon>Actinomycetota</taxon>
        <taxon>Actinomycetes</taxon>
        <taxon>Sporichthyales</taxon>
        <taxon>Sporichthyaceae</taxon>
        <taxon>Sporichthya</taxon>
    </lineage>
</organism>
<proteinExistence type="predicted"/>
<evidence type="ECO:0008006" key="4">
    <source>
        <dbReference type="Google" id="ProtNLM"/>
    </source>
</evidence>
<dbReference type="RefSeq" id="WP_344606067.1">
    <property type="nucleotide sequence ID" value="NZ_BAAAHE010000024.1"/>
</dbReference>
<dbReference type="Proteomes" id="UP001500957">
    <property type="component" value="Unassembled WGS sequence"/>
</dbReference>
<reference evidence="2 3" key="1">
    <citation type="journal article" date="2019" name="Int. J. Syst. Evol. Microbiol.">
        <title>The Global Catalogue of Microorganisms (GCM) 10K type strain sequencing project: providing services to taxonomists for standard genome sequencing and annotation.</title>
        <authorList>
            <consortium name="The Broad Institute Genomics Platform"/>
            <consortium name="The Broad Institute Genome Sequencing Center for Infectious Disease"/>
            <person name="Wu L."/>
            <person name="Ma J."/>
        </authorList>
    </citation>
    <scope>NUCLEOTIDE SEQUENCE [LARGE SCALE GENOMIC DNA]</scope>
    <source>
        <strain evidence="2 3">JCM 10671</strain>
    </source>
</reference>
<name>A0ABN1GZI7_9ACTN</name>
<dbReference type="EMBL" id="BAAAHE010000024">
    <property type="protein sequence ID" value="GAA0624600.1"/>
    <property type="molecule type" value="Genomic_DNA"/>
</dbReference>
<feature type="region of interest" description="Disordered" evidence="1">
    <location>
        <begin position="56"/>
        <end position="75"/>
    </location>
</feature>
<sequence>MRFTGPDARAAAAGAVTVQFRRWAAPRVIAGRTYRTNAGRIDVTSVRAVDPAKLTKADARRAGRPSPEQLLSELPGDPAHPLWRIEFTLATDPDPRAALAADDALDDAAVAEITRRLDRLDAASSHGPWTRQYLRTIAEQPGVRAPDLAAAYGRETQPFKIDVRKLKNLGLTHSLAVGYELSPRGRAYLERTGGRQRSRRS</sequence>
<comment type="caution">
    <text evidence="2">The sequence shown here is derived from an EMBL/GenBank/DDBJ whole genome shotgun (WGS) entry which is preliminary data.</text>
</comment>
<evidence type="ECO:0000313" key="3">
    <source>
        <dbReference type="Proteomes" id="UP001500957"/>
    </source>
</evidence>
<accession>A0ABN1GZI7</accession>
<gene>
    <name evidence="2" type="ORF">GCM10009547_29700</name>
</gene>
<keyword evidence="3" id="KW-1185">Reference proteome</keyword>